<dbReference type="PANTHER" id="PTHR31923:SF4">
    <property type="entry name" value="BSD DOMAIN-CONTAINING PROTEIN"/>
    <property type="match status" value="1"/>
</dbReference>
<feature type="region of interest" description="Disordered" evidence="1">
    <location>
        <begin position="453"/>
        <end position="534"/>
    </location>
</feature>
<feature type="region of interest" description="Disordered" evidence="1">
    <location>
        <begin position="366"/>
        <end position="398"/>
    </location>
</feature>
<name>A0A1D1Y8Y9_9ARAE</name>
<dbReference type="EMBL" id="GDJX01016824">
    <property type="protein sequence ID" value="JAT51112.1"/>
    <property type="molecule type" value="Transcribed_RNA"/>
</dbReference>
<evidence type="ECO:0000256" key="1">
    <source>
        <dbReference type="SAM" id="MobiDB-lite"/>
    </source>
</evidence>
<dbReference type="SMART" id="SM00751">
    <property type="entry name" value="BSD"/>
    <property type="match status" value="1"/>
</dbReference>
<feature type="non-terminal residue" evidence="3">
    <location>
        <position position="1"/>
    </location>
</feature>
<feature type="domain" description="BSD" evidence="2">
    <location>
        <begin position="261"/>
        <end position="313"/>
    </location>
</feature>
<sequence length="534" mass="57763">LHWAISIAAAEKKGEEEGEEGEGDMSWLARSLASLTATDDDDGGGDGIERKSPGGERRSGGEAAAPSPPAPEGEGSGDVNPGRGVKEDLSELTKTLTRQLWGVASFLAPPPPSSAQAQNPSPTPASDDPHHPDPAARPDLPHPTISGELEYSDVGMDSPRLAGIRSDFAEIGGRFRSGISRLSTNKAVTEISKMASSFLQFGLDGDEEEVEEDERELGSTYASSGAGAIGVTEEVLTFARNISMHPETWLDFPLFPDDDVADDFDMSDVQQEHALAVEHLVPRLAALRIELCPSHMSEGCFWKIYFVLLHPRLNKHDAELLSTPQIVEARAMLLQDLQNRTKSAAERSVSGVLYRREDGLSGAQVATSGGFFESMPHKKSPSEEDNPTSDSETEKHPVVSTDIKIVDKSVTEEEIPVHTKDIQSDVSKISVEKYEDNGDEWLEEENIEIGNSRITSIPIGNEDDVSFSDLEEDEEKAPVHSRGVANVLNPQATGSKDWVQLGKNSSGSAKDGAPISQETKESNEWSDLDDIDVM</sequence>
<feature type="compositionally biased region" description="Acidic residues" evidence="1">
    <location>
        <begin position="524"/>
        <end position="534"/>
    </location>
</feature>
<dbReference type="PROSITE" id="PS50858">
    <property type="entry name" value="BSD"/>
    <property type="match status" value="1"/>
</dbReference>
<feature type="compositionally biased region" description="Acidic residues" evidence="1">
    <location>
        <begin position="461"/>
        <end position="475"/>
    </location>
</feature>
<feature type="compositionally biased region" description="Basic and acidic residues" evidence="1">
    <location>
        <begin position="127"/>
        <end position="140"/>
    </location>
</feature>
<dbReference type="InterPro" id="IPR035925">
    <property type="entry name" value="BSD_dom_sf"/>
</dbReference>
<accession>A0A1D1Y8Y9</accession>
<feature type="compositionally biased region" description="Low complexity" evidence="1">
    <location>
        <begin position="114"/>
        <end position="126"/>
    </location>
</feature>
<dbReference type="Pfam" id="PF03909">
    <property type="entry name" value="BSD"/>
    <property type="match status" value="1"/>
</dbReference>
<feature type="region of interest" description="Disordered" evidence="1">
    <location>
        <begin position="105"/>
        <end position="154"/>
    </location>
</feature>
<evidence type="ECO:0000259" key="2">
    <source>
        <dbReference type="PROSITE" id="PS50858"/>
    </source>
</evidence>
<dbReference type="PANTHER" id="PTHR31923">
    <property type="entry name" value="BSD DOMAIN-CONTAINING PROTEIN"/>
    <property type="match status" value="1"/>
</dbReference>
<dbReference type="Gene3D" id="1.10.3970.10">
    <property type="entry name" value="BSD domain"/>
    <property type="match status" value="1"/>
</dbReference>
<organism evidence="3">
    <name type="scientific">Anthurium amnicola</name>
    <dbReference type="NCBI Taxonomy" id="1678845"/>
    <lineage>
        <taxon>Eukaryota</taxon>
        <taxon>Viridiplantae</taxon>
        <taxon>Streptophyta</taxon>
        <taxon>Embryophyta</taxon>
        <taxon>Tracheophyta</taxon>
        <taxon>Spermatophyta</taxon>
        <taxon>Magnoliopsida</taxon>
        <taxon>Liliopsida</taxon>
        <taxon>Araceae</taxon>
        <taxon>Pothoideae</taxon>
        <taxon>Potheae</taxon>
        <taxon>Anthurium</taxon>
    </lineage>
</organism>
<dbReference type="InterPro" id="IPR005607">
    <property type="entry name" value="BSD_dom"/>
</dbReference>
<feature type="region of interest" description="Disordered" evidence="1">
    <location>
        <begin position="1"/>
        <end position="93"/>
    </location>
</feature>
<protein>
    <submittedName>
        <fullName evidence="3">Actin cytoskeleton-regulatory complex protein PAN1</fullName>
    </submittedName>
</protein>
<proteinExistence type="predicted"/>
<reference evidence="3" key="1">
    <citation type="submission" date="2015-07" db="EMBL/GenBank/DDBJ databases">
        <title>Transcriptome Assembly of Anthurium amnicola.</title>
        <authorList>
            <person name="Suzuki J."/>
        </authorList>
    </citation>
    <scope>NUCLEOTIDE SEQUENCE</scope>
</reference>
<dbReference type="AlphaFoldDB" id="A0A1D1Y8Y9"/>
<gene>
    <name evidence="3" type="primary">PAN1_12</name>
    <name evidence="3" type="ORF">g.57222</name>
</gene>
<feature type="compositionally biased region" description="Basic and acidic residues" evidence="1">
    <location>
        <begin position="47"/>
        <end position="60"/>
    </location>
</feature>
<evidence type="ECO:0000313" key="3">
    <source>
        <dbReference type="EMBL" id="JAT51112.1"/>
    </source>
</evidence>
<dbReference type="SUPFAM" id="SSF140383">
    <property type="entry name" value="BSD domain-like"/>
    <property type="match status" value="1"/>
</dbReference>